<dbReference type="InterPro" id="IPR051908">
    <property type="entry name" value="Ribosomal_N-acetyltransferase"/>
</dbReference>
<name>A0ABT5HUU4_9CAUL</name>
<keyword evidence="3" id="KW-1185">Reference proteome</keyword>
<evidence type="ECO:0000259" key="1">
    <source>
        <dbReference type="PROSITE" id="PS51186"/>
    </source>
</evidence>
<dbReference type="PROSITE" id="PS51186">
    <property type="entry name" value="GNAT"/>
    <property type="match status" value="1"/>
</dbReference>
<feature type="domain" description="N-acetyltransferase" evidence="1">
    <location>
        <begin position="40"/>
        <end position="179"/>
    </location>
</feature>
<sequence length="220" mass="25078">MMTLKNWTPRPRPGGVTMPGRFGRLEPLDWQRHRDGLYAVAGGEVNADLWRYMPLGPYLSPEALQREFEAARVADGWETLVIIGADETIKGMVSFMRIREAQGSAEIGAVLYGHALQRTALATEVLYMTARYLFDQLGYRRYEWKCNAANQASVRAAQRFGFTYEGTFRNDMVMKGDNRDTAWFSIIDSEWPAIRAAYEAWLSPSNFDASGQQIFRLKTK</sequence>
<evidence type="ECO:0000313" key="3">
    <source>
        <dbReference type="Proteomes" id="UP001214854"/>
    </source>
</evidence>
<protein>
    <submittedName>
        <fullName evidence="2">GNAT family protein</fullName>
    </submittedName>
</protein>
<dbReference type="Pfam" id="PF13302">
    <property type="entry name" value="Acetyltransf_3"/>
    <property type="match status" value="1"/>
</dbReference>
<comment type="caution">
    <text evidence="2">The sequence shown here is derived from an EMBL/GenBank/DDBJ whole genome shotgun (WGS) entry which is preliminary data.</text>
</comment>
<dbReference type="InterPro" id="IPR016181">
    <property type="entry name" value="Acyl_CoA_acyltransferase"/>
</dbReference>
<organism evidence="2 3">
    <name type="scientific">Asticcacaulis aquaticus</name>
    <dbReference type="NCBI Taxonomy" id="2984212"/>
    <lineage>
        <taxon>Bacteria</taxon>
        <taxon>Pseudomonadati</taxon>
        <taxon>Pseudomonadota</taxon>
        <taxon>Alphaproteobacteria</taxon>
        <taxon>Caulobacterales</taxon>
        <taxon>Caulobacteraceae</taxon>
        <taxon>Asticcacaulis</taxon>
    </lineage>
</organism>
<proteinExistence type="predicted"/>
<dbReference type="RefSeq" id="WP_272748306.1">
    <property type="nucleotide sequence ID" value="NZ_JAQQKX010000008.1"/>
</dbReference>
<evidence type="ECO:0000313" key="2">
    <source>
        <dbReference type="EMBL" id="MDC7683846.1"/>
    </source>
</evidence>
<accession>A0ABT5HUU4</accession>
<dbReference type="SUPFAM" id="SSF55729">
    <property type="entry name" value="Acyl-CoA N-acyltransferases (Nat)"/>
    <property type="match status" value="1"/>
</dbReference>
<dbReference type="Gene3D" id="3.40.630.30">
    <property type="match status" value="1"/>
</dbReference>
<dbReference type="PANTHER" id="PTHR43441:SF2">
    <property type="entry name" value="FAMILY ACETYLTRANSFERASE, PUTATIVE (AFU_ORTHOLOGUE AFUA_7G00850)-RELATED"/>
    <property type="match status" value="1"/>
</dbReference>
<dbReference type="InterPro" id="IPR000182">
    <property type="entry name" value="GNAT_dom"/>
</dbReference>
<reference evidence="2 3" key="1">
    <citation type="submission" date="2023-01" db="EMBL/GenBank/DDBJ databases">
        <title>Novel species of the genus Asticcacaulis isolated from rivers.</title>
        <authorList>
            <person name="Lu H."/>
        </authorList>
    </citation>
    <scope>NUCLEOTIDE SEQUENCE [LARGE SCALE GENOMIC DNA]</scope>
    <source>
        <strain evidence="2 3">BYS171W</strain>
    </source>
</reference>
<gene>
    <name evidence="2" type="ORF">PQU92_11195</name>
</gene>
<dbReference type="EMBL" id="JAQQKX010000008">
    <property type="protein sequence ID" value="MDC7683846.1"/>
    <property type="molecule type" value="Genomic_DNA"/>
</dbReference>
<dbReference type="PANTHER" id="PTHR43441">
    <property type="entry name" value="RIBOSOMAL-PROTEIN-SERINE ACETYLTRANSFERASE"/>
    <property type="match status" value="1"/>
</dbReference>
<dbReference type="Proteomes" id="UP001214854">
    <property type="component" value="Unassembled WGS sequence"/>
</dbReference>